<reference evidence="1 2" key="1">
    <citation type="submission" date="2018-09" db="EMBL/GenBank/DDBJ databases">
        <authorList>
            <person name="Li J."/>
        </authorList>
    </citation>
    <scope>NUCLEOTIDE SEQUENCE [LARGE SCALE GENOMIC DNA]</scope>
    <source>
        <strain evidence="1 2">2129</strain>
    </source>
</reference>
<keyword evidence="2" id="KW-1185">Reference proteome</keyword>
<organism evidence="1 2">
    <name type="scientific">Actinomyces lilanjuaniae</name>
    <dbReference type="NCBI Taxonomy" id="2321394"/>
    <lineage>
        <taxon>Bacteria</taxon>
        <taxon>Bacillati</taxon>
        <taxon>Actinomycetota</taxon>
        <taxon>Actinomycetes</taxon>
        <taxon>Actinomycetales</taxon>
        <taxon>Actinomycetaceae</taxon>
        <taxon>Actinomyces</taxon>
    </lineage>
</organism>
<dbReference type="RefSeq" id="WP_120203315.1">
    <property type="nucleotide sequence ID" value="NZ_CP032514.1"/>
</dbReference>
<dbReference type="EMBL" id="CP032514">
    <property type="protein sequence ID" value="AYD89022.1"/>
    <property type="molecule type" value="Genomic_DNA"/>
</dbReference>
<proteinExistence type="predicted"/>
<evidence type="ECO:0000313" key="2">
    <source>
        <dbReference type="Proteomes" id="UP000273001"/>
    </source>
</evidence>
<gene>
    <name evidence="1" type="ORF">D5R93_01250</name>
</gene>
<name>A0ABM6Z198_9ACTO</name>
<evidence type="ECO:0000313" key="1">
    <source>
        <dbReference type="EMBL" id="AYD89022.1"/>
    </source>
</evidence>
<accession>A0ABM6Z198</accession>
<sequence length="475" mass="51440">MGGAGLVAPGASTQGLVRLSPETLASLAAMPARAQGGSLGGLDQARAQASPQTSGDALRVCWLPAGSAQAADLLQGLGRAQPLLRLSAHMTFIVQALEEGTGLVRSAFETRYEDHWPAISDMRETLLGIIARSRETGVIPRLSTVGAIAPDRVVNDEHAFFARRVYKHREHLDTYSAARWEYLRGNIEQIVADYQGYLTMETIDSGRWILSPGRFATMTSRPPDIEKTMTYQSVNMPARYQEKLGHVAEVLTMIDAQRHLCAEVTGRSWPPHAPEQLGGATFDETVAAMRRHVDRLRGRSAEEPLAVAPALQVVGQEVPGQALAALRWLLPAPEPLVALAEVDRGSLTGAAQGLRPGPDGGPAAQASTYLGVTSTRLFLSSVPALVEEGRIELSLPLADLRYVRFRMVDRRAVMDITMKEEDLSIGFAQSAVSSGFTTGLAHRVADILMTAASIPEEEQRSDPLFTRATSREHRE</sequence>
<protein>
    <submittedName>
        <fullName evidence="1">Uncharacterized protein</fullName>
    </submittedName>
</protein>
<dbReference type="Proteomes" id="UP000273001">
    <property type="component" value="Chromosome"/>
</dbReference>